<dbReference type="AlphaFoldDB" id="A0A8D8QXL0"/>
<sequence>MAQMMCNQVFSAGDVENGQEIGVNMDHLDSPNLNYYKANILVYICGYIVNKLIKKLSCKYCIKMLLNVKNVDSIQVEHNYSINLDRAYEFTKAVSRLRGVKASISWGVGNCKKRTMKTISNSIWCMIRKCQMLLIRLLQV</sequence>
<reference evidence="1" key="1">
    <citation type="submission" date="2021-05" db="EMBL/GenBank/DDBJ databases">
        <authorList>
            <person name="Alioto T."/>
            <person name="Alioto T."/>
            <person name="Gomez Garrido J."/>
        </authorList>
    </citation>
    <scope>NUCLEOTIDE SEQUENCE</scope>
</reference>
<protein>
    <submittedName>
        <fullName evidence="1">Uncharacterized protein</fullName>
    </submittedName>
</protein>
<dbReference type="EMBL" id="HBUF01109727">
    <property type="protein sequence ID" value="CAG6639931.1"/>
    <property type="molecule type" value="Transcribed_RNA"/>
</dbReference>
<name>A0A8D8QXL0_9HEMI</name>
<evidence type="ECO:0000313" key="1">
    <source>
        <dbReference type="EMBL" id="CAG6639931.1"/>
    </source>
</evidence>
<accession>A0A8D8QXL0</accession>
<proteinExistence type="predicted"/>
<organism evidence="1">
    <name type="scientific">Cacopsylla melanoneura</name>
    <dbReference type="NCBI Taxonomy" id="428564"/>
    <lineage>
        <taxon>Eukaryota</taxon>
        <taxon>Metazoa</taxon>
        <taxon>Ecdysozoa</taxon>
        <taxon>Arthropoda</taxon>
        <taxon>Hexapoda</taxon>
        <taxon>Insecta</taxon>
        <taxon>Pterygota</taxon>
        <taxon>Neoptera</taxon>
        <taxon>Paraneoptera</taxon>
        <taxon>Hemiptera</taxon>
        <taxon>Sternorrhyncha</taxon>
        <taxon>Psylloidea</taxon>
        <taxon>Psyllidae</taxon>
        <taxon>Psyllinae</taxon>
        <taxon>Cacopsylla</taxon>
    </lineage>
</organism>